<feature type="transmembrane region" description="Helical" evidence="1">
    <location>
        <begin position="21"/>
        <end position="44"/>
    </location>
</feature>
<dbReference type="Pfam" id="PF10317">
    <property type="entry name" value="7TM_GPCR_Srd"/>
    <property type="match status" value="1"/>
</dbReference>
<dbReference type="AlphaFoldDB" id="A0A7E4VXU7"/>
<evidence type="ECO:0000256" key="1">
    <source>
        <dbReference type="SAM" id="Phobius"/>
    </source>
</evidence>
<feature type="transmembrane region" description="Helical" evidence="1">
    <location>
        <begin position="205"/>
        <end position="230"/>
    </location>
</feature>
<dbReference type="SUPFAM" id="SSF81321">
    <property type="entry name" value="Family A G protein-coupled receptor-like"/>
    <property type="match status" value="1"/>
</dbReference>
<dbReference type="Proteomes" id="UP000492821">
    <property type="component" value="Unassembled WGS sequence"/>
</dbReference>
<evidence type="ECO:0000313" key="3">
    <source>
        <dbReference type="WBParaSite" id="Pan_g4728.t1"/>
    </source>
</evidence>
<accession>A0A7E4VXU7</accession>
<keyword evidence="1" id="KW-0472">Membrane</keyword>
<keyword evidence="1" id="KW-0812">Transmembrane</keyword>
<keyword evidence="1" id="KW-1133">Transmembrane helix</keyword>
<proteinExistence type="predicted"/>
<keyword evidence="2" id="KW-1185">Reference proteome</keyword>
<organism evidence="2 3">
    <name type="scientific">Panagrellus redivivus</name>
    <name type="common">Microworm</name>
    <dbReference type="NCBI Taxonomy" id="6233"/>
    <lineage>
        <taxon>Eukaryota</taxon>
        <taxon>Metazoa</taxon>
        <taxon>Ecdysozoa</taxon>
        <taxon>Nematoda</taxon>
        <taxon>Chromadorea</taxon>
        <taxon>Rhabditida</taxon>
        <taxon>Tylenchina</taxon>
        <taxon>Panagrolaimomorpha</taxon>
        <taxon>Panagrolaimoidea</taxon>
        <taxon>Panagrolaimidae</taxon>
        <taxon>Panagrellus</taxon>
    </lineage>
</organism>
<feature type="transmembrane region" description="Helical" evidence="1">
    <location>
        <begin position="123"/>
        <end position="147"/>
    </location>
</feature>
<dbReference type="InterPro" id="IPR019421">
    <property type="entry name" value="7TM_GPCR_serpentine_rcpt_Srd"/>
</dbReference>
<reference evidence="2" key="1">
    <citation type="journal article" date="2013" name="Genetics">
        <title>The draft genome and transcriptome of Panagrellus redivivus are shaped by the harsh demands of a free-living lifestyle.</title>
        <authorList>
            <person name="Srinivasan J."/>
            <person name="Dillman A.R."/>
            <person name="Macchietto M.G."/>
            <person name="Heikkinen L."/>
            <person name="Lakso M."/>
            <person name="Fracchia K.M."/>
            <person name="Antoshechkin I."/>
            <person name="Mortazavi A."/>
            <person name="Wong G."/>
            <person name="Sternberg P.W."/>
        </authorList>
    </citation>
    <scope>NUCLEOTIDE SEQUENCE [LARGE SCALE GENOMIC DNA]</scope>
    <source>
        <strain evidence="2">MT8872</strain>
    </source>
</reference>
<evidence type="ECO:0000313" key="2">
    <source>
        <dbReference type="Proteomes" id="UP000492821"/>
    </source>
</evidence>
<reference evidence="3" key="2">
    <citation type="submission" date="2020-10" db="UniProtKB">
        <authorList>
            <consortium name="WormBaseParasite"/>
        </authorList>
    </citation>
    <scope>IDENTIFICATION</scope>
</reference>
<sequence>MSIIDGHVYVLMTGIARFTNFTFACYVYCMYCAVLALCVFAFPVQFYFRFKTLGQNDTVSTVFHIALWLIMIFFASFIFFLFVLAYDFHTDLASYNYHHSQIIAQFVNFDASMPFVVGTPESIVLTLNFAFSLVLFITSSLIVIYYARCISKLIVHNAEMTDRFKHLYLMMHRTLIIQAVIFFVAAVGPAMSLCLFQVLKLKDAYVLFSLGASFFAWTPVINPLVSMYLVRPYRRMLFTKILGVFGVNRVYPSISMGGGTHPYVSKISTIFNT</sequence>
<feature type="transmembrane region" description="Helical" evidence="1">
    <location>
        <begin position="175"/>
        <end position="199"/>
    </location>
</feature>
<name>A0A7E4VXU7_PANRE</name>
<dbReference type="WBParaSite" id="Pan_g4728.t1">
    <property type="protein sequence ID" value="Pan_g4728.t1"/>
    <property type="gene ID" value="Pan_g4728"/>
</dbReference>
<protein>
    <submittedName>
        <fullName evidence="3">Serpentine Receptor, class T</fullName>
    </submittedName>
</protein>
<feature type="transmembrane region" description="Helical" evidence="1">
    <location>
        <begin position="65"/>
        <end position="86"/>
    </location>
</feature>